<feature type="region of interest" description="Disordered" evidence="1">
    <location>
        <begin position="116"/>
        <end position="178"/>
    </location>
</feature>
<dbReference type="PROSITE" id="PS00028">
    <property type="entry name" value="ZINC_FINGER_C2H2_1"/>
    <property type="match status" value="1"/>
</dbReference>
<evidence type="ECO:0000259" key="2">
    <source>
        <dbReference type="PROSITE" id="PS00028"/>
    </source>
</evidence>
<name>A0A2G5DPH2_AQUCA</name>
<evidence type="ECO:0000313" key="4">
    <source>
        <dbReference type="Proteomes" id="UP000230069"/>
    </source>
</evidence>
<feature type="compositionally biased region" description="Basic and acidic residues" evidence="1">
    <location>
        <begin position="141"/>
        <end position="178"/>
    </location>
</feature>
<evidence type="ECO:0000313" key="3">
    <source>
        <dbReference type="EMBL" id="PIA45346.1"/>
    </source>
</evidence>
<dbReference type="InterPro" id="IPR013087">
    <property type="entry name" value="Znf_C2H2_type"/>
</dbReference>
<protein>
    <recommendedName>
        <fullName evidence="2">C2H2-type domain-containing protein</fullName>
    </recommendedName>
</protein>
<keyword evidence="4" id="KW-1185">Reference proteome</keyword>
<reference evidence="3 4" key="1">
    <citation type="submission" date="2017-09" db="EMBL/GenBank/DDBJ databases">
        <title>WGS assembly of Aquilegia coerulea Goldsmith.</title>
        <authorList>
            <person name="Hodges S."/>
            <person name="Kramer E."/>
            <person name="Nordborg M."/>
            <person name="Tomkins J."/>
            <person name="Borevitz J."/>
            <person name="Derieg N."/>
            <person name="Yan J."/>
            <person name="Mihaltcheva S."/>
            <person name="Hayes R.D."/>
            <person name="Rokhsar D."/>
        </authorList>
    </citation>
    <scope>NUCLEOTIDE SEQUENCE [LARGE SCALE GENOMIC DNA]</scope>
    <source>
        <strain evidence="4">cv. Goldsmith</strain>
    </source>
</reference>
<feature type="region of interest" description="Disordered" evidence="1">
    <location>
        <begin position="1"/>
        <end position="27"/>
    </location>
</feature>
<sequence length="178" mass="20073">MFYNQARQSLSSINNNPNEQPMAQPFSSDVHTHPCHFCKMVFKTAKALGDHIKDHERNLLVTPTISSVQQALQREELRKTAQRPTSSSSLAHTPTFGASTSVISPKSVPTPISFLASSSSNMQPKTDAKRINYHTRPFLDNAEKHLKIESDDLSEERRKRSEKGQEDESEKVDLTLRL</sequence>
<accession>A0A2G5DPH2</accession>
<dbReference type="EMBL" id="KZ305034">
    <property type="protein sequence ID" value="PIA45346.1"/>
    <property type="molecule type" value="Genomic_DNA"/>
</dbReference>
<dbReference type="Proteomes" id="UP000230069">
    <property type="component" value="Unassembled WGS sequence"/>
</dbReference>
<feature type="domain" description="C2H2-type" evidence="2">
    <location>
        <begin position="35"/>
        <end position="55"/>
    </location>
</feature>
<organism evidence="3 4">
    <name type="scientific">Aquilegia coerulea</name>
    <name type="common">Rocky mountain columbine</name>
    <dbReference type="NCBI Taxonomy" id="218851"/>
    <lineage>
        <taxon>Eukaryota</taxon>
        <taxon>Viridiplantae</taxon>
        <taxon>Streptophyta</taxon>
        <taxon>Embryophyta</taxon>
        <taxon>Tracheophyta</taxon>
        <taxon>Spermatophyta</taxon>
        <taxon>Magnoliopsida</taxon>
        <taxon>Ranunculales</taxon>
        <taxon>Ranunculaceae</taxon>
        <taxon>Thalictroideae</taxon>
        <taxon>Aquilegia</taxon>
    </lineage>
</organism>
<feature type="compositionally biased region" description="Polar residues" evidence="1">
    <location>
        <begin position="82"/>
        <end position="103"/>
    </location>
</feature>
<evidence type="ECO:0000256" key="1">
    <source>
        <dbReference type="SAM" id="MobiDB-lite"/>
    </source>
</evidence>
<gene>
    <name evidence="3" type="ORF">AQUCO_01700707v1</name>
</gene>
<dbReference type="InParanoid" id="A0A2G5DPH2"/>
<dbReference type="OrthoDB" id="10463941at2759"/>
<proteinExistence type="predicted"/>
<feature type="region of interest" description="Disordered" evidence="1">
    <location>
        <begin position="75"/>
        <end position="103"/>
    </location>
</feature>
<dbReference type="AlphaFoldDB" id="A0A2G5DPH2"/>